<dbReference type="Proteomes" id="UP001646157">
    <property type="component" value="Unassembled WGS sequence"/>
</dbReference>
<feature type="signal peptide" evidence="1">
    <location>
        <begin position="1"/>
        <end position="22"/>
    </location>
</feature>
<dbReference type="EMBL" id="JAFBDZ010000002">
    <property type="protein sequence ID" value="MBM7585560.1"/>
    <property type="molecule type" value="Genomic_DNA"/>
</dbReference>
<sequence length="131" mass="14982">MKKIVFITTCLFIIVFSMTVHAIDFEMNETDQWSIELANSSNQQASIKLKNKGKKIYTVVAKVMTSNHTQEQKISKKSVSSDEILIFDDIKTGRDREQIEVIVSWREKLITSRHGKIASGQKHQEVFVIAP</sequence>
<keyword evidence="3" id="KW-1185">Reference proteome</keyword>
<reference evidence="2 3" key="1">
    <citation type="submission" date="2021-01" db="EMBL/GenBank/DDBJ databases">
        <title>Genomic Encyclopedia of Type Strains, Phase IV (KMG-IV): sequencing the most valuable type-strain genomes for metagenomic binning, comparative biology and taxonomic classification.</title>
        <authorList>
            <person name="Goeker M."/>
        </authorList>
    </citation>
    <scope>NUCLEOTIDE SEQUENCE [LARGE SCALE GENOMIC DNA]</scope>
    <source>
        <strain evidence="2 3">DSM 24834</strain>
    </source>
</reference>
<dbReference type="RefSeq" id="WP_205171766.1">
    <property type="nucleotide sequence ID" value="NZ_JAFBDZ010000002.1"/>
</dbReference>
<gene>
    <name evidence="2" type="ORF">JOC86_002102</name>
</gene>
<feature type="chain" id="PRO_5047486647" evidence="1">
    <location>
        <begin position="23"/>
        <end position="131"/>
    </location>
</feature>
<evidence type="ECO:0000313" key="2">
    <source>
        <dbReference type="EMBL" id="MBM7585560.1"/>
    </source>
</evidence>
<keyword evidence="1" id="KW-0732">Signal</keyword>
<proteinExistence type="predicted"/>
<comment type="caution">
    <text evidence="2">The sequence shown here is derived from an EMBL/GenBank/DDBJ whole genome shotgun (WGS) entry which is preliminary data.</text>
</comment>
<evidence type="ECO:0000256" key="1">
    <source>
        <dbReference type="SAM" id="SignalP"/>
    </source>
</evidence>
<evidence type="ECO:0000313" key="3">
    <source>
        <dbReference type="Proteomes" id="UP001646157"/>
    </source>
</evidence>
<protein>
    <submittedName>
        <fullName evidence="2">Uncharacterized protein</fullName>
    </submittedName>
</protein>
<name>A0ABS2NCG5_9BACI</name>
<accession>A0ABS2NCG5</accession>
<organism evidence="2 3">
    <name type="scientific">Rossellomorea pakistanensis</name>
    <dbReference type="NCBI Taxonomy" id="992288"/>
    <lineage>
        <taxon>Bacteria</taxon>
        <taxon>Bacillati</taxon>
        <taxon>Bacillota</taxon>
        <taxon>Bacilli</taxon>
        <taxon>Bacillales</taxon>
        <taxon>Bacillaceae</taxon>
        <taxon>Rossellomorea</taxon>
    </lineage>
</organism>